<evidence type="ECO:0000313" key="3">
    <source>
        <dbReference type="Proteomes" id="UP001652442"/>
    </source>
</evidence>
<dbReference type="PANTHER" id="PTHR30383:SF5">
    <property type="entry name" value="SGNH HYDROLASE-TYPE ESTERASE DOMAIN-CONTAINING PROTEIN"/>
    <property type="match status" value="1"/>
</dbReference>
<dbReference type="Proteomes" id="UP001652442">
    <property type="component" value="Unassembled WGS sequence"/>
</dbReference>
<evidence type="ECO:0000313" key="2">
    <source>
        <dbReference type="EMBL" id="MCU6762816.1"/>
    </source>
</evidence>
<proteinExistence type="predicted"/>
<accession>A0ABT2TKX1</accession>
<dbReference type="SUPFAM" id="SSF52266">
    <property type="entry name" value="SGNH hydrolase"/>
    <property type="match status" value="1"/>
</dbReference>
<sequence>MKNMTARYGILIGLAVAVLAVIWILTAVKSGGWGIFSGSADRYKKIVCAGDSITFGTGIADPHKDSYPAQLTWMLGEHFLVKNYGVSGKTVSDLSSDSYRMTDAYKKSLLEQPDVVVLMLGTNDAKPENWKGKDVFKEQYKELLLAYLSLDSSPDVYICTPASAYKSPDWPEEGYLYGITEARLEAIRDVVNEIAKEAGIYLIDICQATAGHPEWYTDDGIHPNERGAQAIAETVKNALLNGL</sequence>
<evidence type="ECO:0000259" key="1">
    <source>
        <dbReference type="Pfam" id="PF13472"/>
    </source>
</evidence>
<name>A0ABT2TKX1_9FIRM</name>
<dbReference type="PANTHER" id="PTHR30383">
    <property type="entry name" value="THIOESTERASE 1/PROTEASE 1/LYSOPHOSPHOLIPASE L1"/>
    <property type="match status" value="1"/>
</dbReference>
<dbReference type="InterPro" id="IPR051532">
    <property type="entry name" value="Ester_Hydrolysis_Enzymes"/>
</dbReference>
<organism evidence="2 3">
    <name type="scientific">Brotonthovivens ammoniilytica</name>
    <dbReference type="NCBI Taxonomy" id="2981725"/>
    <lineage>
        <taxon>Bacteria</taxon>
        <taxon>Bacillati</taxon>
        <taxon>Bacillota</taxon>
        <taxon>Clostridia</taxon>
        <taxon>Lachnospirales</taxon>
        <taxon>Lachnospiraceae</taxon>
        <taxon>Brotonthovivens</taxon>
    </lineage>
</organism>
<comment type="caution">
    <text evidence="2">The sequence shown here is derived from an EMBL/GenBank/DDBJ whole genome shotgun (WGS) entry which is preliminary data.</text>
</comment>
<feature type="domain" description="SGNH hydrolase-type esterase" evidence="1">
    <location>
        <begin position="48"/>
        <end position="230"/>
    </location>
</feature>
<protein>
    <submittedName>
        <fullName evidence="2">GDSL-type esterase/lipase family protein</fullName>
    </submittedName>
</protein>
<dbReference type="Gene3D" id="3.40.50.1110">
    <property type="entry name" value="SGNH hydrolase"/>
    <property type="match status" value="1"/>
</dbReference>
<dbReference type="EMBL" id="JAOQJQ010000004">
    <property type="protein sequence ID" value="MCU6762816.1"/>
    <property type="molecule type" value="Genomic_DNA"/>
</dbReference>
<dbReference type="RefSeq" id="WP_158425521.1">
    <property type="nucleotide sequence ID" value="NZ_JAOQJQ010000004.1"/>
</dbReference>
<dbReference type="InterPro" id="IPR013830">
    <property type="entry name" value="SGNH_hydro"/>
</dbReference>
<dbReference type="InterPro" id="IPR036514">
    <property type="entry name" value="SGNH_hydro_sf"/>
</dbReference>
<gene>
    <name evidence="2" type="ORF">OCV88_10795</name>
</gene>
<keyword evidence="3" id="KW-1185">Reference proteome</keyword>
<reference evidence="2 3" key="1">
    <citation type="journal article" date="2021" name="ISME Commun">
        <title>Automated analysis of genomic sequences facilitates high-throughput and comprehensive description of bacteria.</title>
        <authorList>
            <person name="Hitch T.C.A."/>
        </authorList>
    </citation>
    <scope>NUCLEOTIDE SEQUENCE [LARGE SCALE GENOMIC DNA]</scope>
    <source>
        <strain evidence="2 3">Sanger_109</strain>
    </source>
</reference>
<dbReference type="Pfam" id="PF13472">
    <property type="entry name" value="Lipase_GDSL_2"/>
    <property type="match status" value="1"/>
</dbReference>